<evidence type="ECO:0000313" key="5">
    <source>
        <dbReference type="EMBL" id="MFC0410132.1"/>
    </source>
</evidence>
<dbReference type="RefSeq" id="WP_377045884.1">
    <property type="nucleotide sequence ID" value="NZ_JBHLUN010000013.1"/>
</dbReference>
<dbReference type="PANTHER" id="PTHR35303">
    <property type="entry name" value="OS02G0197800 PROTEIN"/>
    <property type="match status" value="1"/>
</dbReference>
<proteinExistence type="predicted"/>
<dbReference type="EMBL" id="JBHLUN010000013">
    <property type="protein sequence ID" value="MFC0410132.1"/>
    <property type="molecule type" value="Genomic_DNA"/>
</dbReference>
<organism evidence="5 6">
    <name type="scientific">Roseomonas elaeocarpi</name>
    <dbReference type="NCBI Taxonomy" id="907779"/>
    <lineage>
        <taxon>Bacteria</taxon>
        <taxon>Pseudomonadati</taxon>
        <taxon>Pseudomonadota</taxon>
        <taxon>Alphaproteobacteria</taxon>
        <taxon>Acetobacterales</taxon>
        <taxon>Roseomonadaceae</taxon>
        <taxon>Roseomonas</taxon>
    </lineage>
</organism>
<accession>A0ABV6JXW2</accession>
<evidence type="ECO:0000256" key="3">
    <source>
        <dbReference type="SAM" id="MobiDB-lite"/>
    </source>
</evidence>
<dbReference type="PANTHER" id="PTHR35303:SF5">
    <property type="entry name" value="OS02G0197800 PROTEIN"/>
    <property type="match status" value="1"/>
</dbReference>
<feature type="domain" description="Gamma-butyrobetaine hydroxylase-like N-terminal" evidence="4">
    <location>
        <begin position="9"/>
        <end position="92"/>
    </location>
</feature>
<sequence>MTEAPTEVRLRRAERALEVAWPDGARHRLPAEYLRVESPSAEVQGHAPDQKRTVAGRRHVGIMRLEPVGNYALRILFDDLHDTGIYSWALLRQLGEEQEDRWRAYEAALAAEGLSRDPPARRPAGSAVNLPRSSCAGHEAVASKHHDPT</sequence>
<dbReference type="Proteomes" id="UP001589865">
    <property type="component" value="Unassembled WGS sequence"/>
</dbReference>
<keyword evidence="2" id="KW-0408">Iron</keyword>
<keyword evidence="6" id="KW-1185">Reference proteome</keyword>
<dbReference type="Pfam" id="PF06155">
    <property type="entry name" value="GBBH-like_N"/>
    <property type="match status" value="1"/>
</dbReference>
<evidence type="ECO:0000256" key="1">
    <source>
        <dbReference type="ARBA" id="ARBA00022723"/>
    </source>
</evidence>
<name>A0ABV6JXW2_9PROT</name>
<evidence type="ECO:0000256" key="2">
    <source>
        <dbReference type="ARBA" id="ARBA00023004"/>
    </source>
</evidence>
<reference evidence="5 6" key="1">
    <citation type="submission" date="2024-09" db="EMBL/GenBank/DDBJ databases">
        <authorList>
            <person name="Sun Q."/>
            <person name="Mori K."/>
        </authorList>
    </citation>
    <scope>NUCLEOTIDE SEQUENCE [LARGE SCALE GENOMIC DNA]</scope>
    <source>
        <strain evidence="5 6">TBRC 5777</strain>
    </source>
</reference>
<evidence type="ECO:0000259" key="4">
    <source>
        <dbReference type="Pfam" id="PF06155"/>
    </source>
</evidence>
<feature type="region of interest" description="Disordered" evidence="3">
    <location>
        <begin position="113"/>
        <end position="149"/>
    </location>
</feature>
<gene>
    <name evidence="5" type="ORF">ACFFGY_17910</name>
</gene>
<keyword evidence="1" id="KW-0479">Metal-binding</keyword>
<dbReference type="Gene3D" id="3.30.2020.30">
    <property type="match status" value="1"/>
</dbReference>
<dbReference type="InterPro" id="IPR010376">
    <property type="entry name" value="GBBH-like_N"/>
</dbReference>
<protein>
    <submittedName>
        <fullName evidence="5">Gamma-butyrobetaine hydroxylase-like domain-containing protein</fullName>
    </submittedName>
</protein>
<comment type="caution">
    <text evidence="5">The sequence shown here is derived from an EMBL/GenBank/DDBJ whole genome shotgun (WGS) entry which is preliminary data.</text>
</comment>
<dbReference type="InterPro" id="IPR038492">
    <property type="entry name" value="GBBH-like_N_sf"/>
</dbReference>
<evidence type="ECO:0000313" key="6">
    <source>
        <dbReference type="Proteomes" id="UP001589865"/>
    </source>
</evidence>